<dbReference type="Proteomes" id="UP000652013">
    <property type="component" value="Unassembled WGS sequence"/>
</dbReference>
<sequence>MSVRELVFFATHRPADEVADLLAGALGGTVEHRDGSAWLLVDTAHLVDGATGRFGGPLVEHDITEGRGSDDEWEASDAYRLELRLWQAEGPRIHPVTGRDIEADAAGTVFAAAVGAVADVPILRVRDDDKLISAALPGRGARTFPAGTSIYDWDEPLWDGYVVRKER</sequence>
<dbReference type="AlphaFoldDB" id="A0A8J4DJ24"/>
<gene>
    <name evidence="1" type="ORF">Sya03_19170</name>
</gene>
<evidence type="ECO:0000313" key="2">
    <source>
        <dbReference type="Proteomes" id="UP000652013"/>
    </source>
</evidence>
<protein>
    <submittedName>
        <fullName evidence="1">Uncharacterized protein</fullName>
    </submittedName>
</protein>
<name>A0A8J4DJ24_9ACTN</name>
<organism evidence="1 2">
    <name type="scientific">Spirilliplanes yamanashiensis</name>
    <dbReference type="NCBI Taxonomy" id="42233"/>
    <lineage>
        <taxon>Bacteria</taxon>
        <taxon>Bacillati</taxon>
        <taxon>Actinomycetota</taxon>
        <taxon>Actinomycetes</taxon>
        <taxon>Micromonosporales</taxon>
        <taxon>Micromonosporaceae</taxon>
        <taxon>Spirilliplanes</taxon>
    </lineage>
</organism>
<keyword evidence="2" id="KW-1185">Reference proteome</keyword>
<reference evidence="1" key="1">
    <citation type="submission" date="2021-01" db="EMBL/GenBank/DDBJ databases">
        <title>Whole genome shotgun sequence of Spirilliplanes yamanashiensis NBRC 15828.</title>
        <authorList>
            <person name="Komaki H."/>
            <person name="Tamura T."/>
        </authorList>
    </citation>
    <scope>NUCLEOTIDE SEQUENCE</scope>
    <source>
        <strain evidence="1">NBRC 15828</strain>
    </source>
</reference>
<dbReference type="RefSeq" id="WP_203937869.1">
    <property type="nucleotide sequence ID" value="NZ_BAAAGJ010000012.1"/>
</dbReference>
<dbReference type="EMBL" id="BOOY01000011">
    <property type="protein sequence ID" value="GIJ02565.1"/>
    <property type="molecule type" value="Genomic_DNA"/>
</dbReference>
<proteinExistence type="predicted"/>
<evidence type="ECO:0000313" key="1">
    <source>
        <dbReference type="EMBL" id="GIJ02565.1"/>
    </source>
</evidence>
<accession>A0A8J4DJ24</accession>
<comment type="caution">
    <text evidence="1">The sequence shown here is derived from an EMBL/GenBank/DDBJ whole genome shotgun (WGS) entry which is preliminary data.</text>
</comment>